<keyword evidence="7 9" id="KW-0411">Iron-sulfur</keyword>
<dbReference type="InterPro" id="IPR015931">
    <property type="entry name" value="Acnase/IPM_dHydase_lsu_aba_1/3"/>
</dbReference>
<keyword evidence="14" id="KW-1185">Reference proteome</keyword>
<comment type="catalytic activity">
    <reaction evidence="8 9">
        <text>citrate = D-threo-isocitrate</text>
        <dbReference type="Rhea" id="RHEA:10336"/>
        <dbReference type="ChEBI" id="CHEBI:15562"/>
        <dbReference type="ChEBI" id="CHEBI:16947"/>
        <dbReference type="EC" id="4.2.1.3"/>
    </reaction>
</comment>
<dbReference type="EC" id="4.2.1.3" evidence="9"/>
<comment type="pathway">
    <text evidence="2">Carbohydrate metabolism; tricarboxylic acid cycle; isocitrate from oxaloacetate: step 2/2.</text>
</comment>
<evidence type="ECO:0000256" key="3">
    <source>
        <dbReference type="ARBA" id="ARBA00007185"/>
    </source>
</evidence>
<keyword evidence="6 9" id="KW-0408">Iron</keyword>
<dbReference type="NCBIfam" id="NF009520">
    <property type="entry name" value="PRK12881.1"/>
    <property type="match status" value="1"/>
</dbReference>
<evidence type="ECO:0000256" key="9">
    <source>
        <dbReference type="RuleBase" id="RU361275"/>
    </source>
</evidence>
<dbReference type="NCBIfam" id="NF006757">
    <property type="entry name" value="PRK09277.1"/>
    <property type="match status" value="1"/>
</dbReference>
<organism evidence="13 14">
    <name type="scientific">Bradyrhizobium iriomotense</name>
    <dbReference type="NCBI Taxonomy" id="441950"/>
    <lineage>
        <taxon>Bacteria</taxon>
        <taxon>Pseudomonadati</taxon>
        <taxon>Pseudomonadota</taxon>
        <taxon>Alphaproteobacteria</taxon>
        <taxon>Hyphomicrobiales</taxon>
        <taxon>Nitrobacteraceae</taxon>
        <taxon>Bradyrhizobium</taxon>
    </lineage>
</organism>
<dbReference type="NCBIfam" id="TIGR01341">
    <property type="entry name" value="aconitase_1"/>
    <property type="match status" value="1"/>
</dbReference>
<protein>
    <recommendedName>
        <fullName evidence="9">Aconitate hydratase</fullName>
        <shortName evidence="9">Aconitase</shortName>
        <ecNumber evidence="9">4.2.1.3</ecNumber>
    </recommendedName>
</protein>
<dbReference type="Gene3D" id="6.10.190.10">
    <property type="match status" value="1"/>
</dbReference>
<evidence type="ECO:0000256" key="7">
    <source>
        <dbReference type="ARBA" id="ARBA00023014"/>
    </source>
</evidence>
<proteinExistence type="inferred from homology"/>
<dbReference type="PANTHER" id="PTHR11670">
    <property type="entry name" value="ACONITASE/IRON-RESPONSIVE ELEMENT FAMILY MEMBER"/>
    <property type="match status" value="1"/>
</dbReference>
<evidence type="ECO:0000313" key="13">
    <source>
        <dbReference type="EMBL" id="GLR85321.1"/>
    </source>
</evidence>
<evidence type="ECO:0000256" key="4">
    <source>
        <dbReference type="ARBA" id="ARBA00022485"/>
    </source>
</evidence>
<dbReference type="Gene3D" id="3.30.499.10">
    <property type="entry name" value="Aconitase, domain 3"/>
    <property type="match status" value="2"/>
</dbReference>
<sequence>MTDFGMLRSGSQTYRIADIAAVAGEDLPRLPVIHRILLENVLRIGGTDRDASVAAILGWLANGRSESEIAFQPSRVLMHDTTCGPALVDIAGLRASLAEAGGDPNRLNPVLPVDVSTDHSLGVDVFARPDAMVRNMAQELTRNGERYRFMKWASQALDGVRVHPPGTGIMHTLNLERLASVVTTLHRDGENWAAPDTLIGTDSHTPMINGIGVLAWGVGGLEAESVMFGMPVTMRVPDVVGVRLTGRLREGVLATDLALTVTERLRRIDLADRFVEFFGSGVSALSAGDRAVVANMTPEFGANSGYFPIDSRTLDYLGQTGRSREQLALVEAYARRQKLWFDPEAAPRYTETISIDLDEVEVSLAGPRRPQDRIAAGNTAEALSLGRSTATTDVDRADPPANGAVAIAAITSCTNTSDPRLLIAAGLLARKARQLGLKPPAWVKTSLAPGSPTAERYLRRSGLLDDLEALGFGIVGYGCTTCIGNSGPLAPAMTSAIAETKMAPVAVLSGNRNFPGRVHSQIELAFLASPPLVVAFALAGDVARDILRDPIARSAAGSEVRLSDLWPTGREIDTALARARESRDYSRAYDAAEASADWAAFEAPSTALFPWDDASTYIRRPPFADFGRGTRLGHYAATPLLVLGDDITTDHISPAGAIAANGEAAQYLVARGENPHDLNVYAARRGNWEAMLRGLFTNKSVRNLLGPDLPPGQTILAGSGERLSLRLAAEHYEKQQCPVVVVAGERYGMGSSRDWAAKGVALLGARAVLALSFERIHRSNLIGMGILPLRLPADHRPQELGLRPDDRLEIDAPFEALKPRAAVNVRILRDGAEIDRFVGTAAVETNLECETLRVGGLLPLILRRHSDGPTEQAGETSIERATTPSI</sequence>
<evidence type="ECO:0000259" key="12">
    <source>
        <dbReference type="Pfam" id="PF00694"/>
    </source>
</evidence>
<dbReference type="InterPro" id="IPR018136">
    <property type="entry name" value="Aconitase_4Fe-4S_BS"/>
</dbReference>
<accession>A0ABQ6AVQ4</accession>
<dbReference type="PRINTS" id="PR00415">
    <property type="entry name" value="ACONITASE"/>
</dbReference>
<dbReference type="InterPro" id="IPR015928">
    <property type="entry name" value="Aconitase/3IPM_dehydase_swvl"/>
</dbReference>
<feature type="domain" description="Aconitase/3-isopropylmalate dehydratase large subunit alpha/beta/alpha" evidence="11">
    <location>
        <begin position="66"/>
        <end position="540"/>
    </location>
</feature>
<dbReference type="InterPro" id="IPR036008">
    <property type="entry name" value="Aconitase_4Fe-4S_dom"/>
</dbReference>
<evidence type="ECO:0000256" key="5">
    <source>
        <dbReference type="ARBA" id="ARBA00022723"/>
    </source>
</evidence>
<dbReference type="Pfam" id="PF00694">
    <property type="entry name" value="Aconitase_C"/>
    <property type="match status" value="1"/>
</dbReference>
<dbReference type="SUPFAM" id="SSF52016">
    <property type="entry name" value="LeuD/IlvD-like"/>
    <property type="match status" value="1"/>
</dbReference>
<keyword evidence="4 9" id="KW-0004">4Fe-4S</keyword>
<dbReference type="InterPro" id="IPR001030">
    <property type="entry name" value="Acoase/IPM_deHydtase_lsu_aba"/>
</dbReference>
<dbReference type="InterPro" id="IPR000573">
    <property type="entry name" value="AconitaseA/IPMdHydase_ssu_swvl"/>
</dbReference>
<dbReference type="Gene3D" id="3.20.19.10">
    <property type="entry name" value="Aconitase, domain 4"/>
    <property type="match status" value="1"/>
</dbReference>
<evidence type="ECO:0000256" key="2">
    <source>
        <dbReference type="ARBA" id="ARBA00004717"/>
    </source>
</evidence>
<keyword evidence="9" id="KW-0456">Lyase</keyword>
<dbReference type="InterPro" id="IPR006249">
    <property type="entry name" value="Aconitase/IRP2"/>
</dbReference>
<evidence type="ECO:0000259" key="11">
    <source>
        <dbReference type="Pfam" id="PF00330"/>
    </source>
</evidence>
<dbReference type="EMBL" id="BSOW01000006">
    <property type="protein sequence ID" value="GLR85321.1"/>
    <property type="molecule type" value="Genomic_DNA"/>
</dbReference>
<dbReference type="PROSITE" id="PS00450">
    <property type="entry name" value="ACONITASE_1"/>
    <property type="match status" value="1"/>
</dbReference>
<feature type="domain" description="Aconitase A/isopropylmalate dehydratase small subunit swivel" evidence="12">
    <location>
        <begin position="665"/>
        <end position="793"/>
    </location>
</feature>
<dbReference type="Pfam" id="PF00330">
    <property type="entry name" value="Aconitase"/>
    <property type="match status" value="1"/>
</dbReference>
<comment type="caution">
    <text evidence="13">The sequence shown here is derived from an EMBL/GenBank/DDBJ whole genome shotgun (WGS) entry which is preliminary data.</text>
</comment>
<evidence type="ECO:0000256" key="6">
    <source>
        <dbReference type="ARBA" id="ARBA00023004"/>
    </source>
</evidence>
<keyword evidence="5" id="KW-0479">Metal-binding</keyword>
<comment type="similarity">
    <text evidence="3 9">Belongs to the aconitase/IPM isomerase family.</text>
</comment>
<feature type="compositionally biased region" description="Polar residues" evidence="10">
    <location>
        <begin position="873"/>
        <end position="886"/>
    </location>
</feature>
<dbReference type="RefSeq" id="WP_284264408.1">
    <property type="nucleotide sequence ID" value="NZ_BSOW01000006.1"/>
</dbReference>
<comment type="function">
    <text evidence="9">Catalyzes the isomerization of citrate to isocitrate via cis-aconitate.</text>
</comment>
<evidence type="ECO:0000256" key="10">
    <source>
        <dbReference type="SAM" id="MobiDB-lite"/>
    </source>
</evidence>
<reference evidence="14" key="1">
    <citation type="journal article" date="2019" name="Int. J. Syst. Evol. Microbiol.">
        <title>The Global Catalogue of Microorganisms (GCM) 10K type strain sequencing project: providing services to taxonomists for standard genome sequencing and annotation.</title>
        <authorList>
            <consortium name="The Broad Institute Genomics Platform"/>
            <consortium name="The Broad Institute Genome Sequencing Center for Infectious Disease"/>
            <person name="Wu L."/>
            <person name="Ma J."/>
        </authorList>
    </citation>
    <scope>NUCLEOTIDE SEQUENCE [LARGE SCALE GENOMIC DNA]</scope>
    <source>
        <strain evidence="14">NBRC 102520</strain>
    </source>
</reference>
<gene>
    <name evidence="13" type="ORF">GCM10007857_20320</name>
</gene>
<evidence type="ECO:0000256" key="1">
    <source>
        <dbReference type="ARBA" id="ARBA00001966"/>
    </source>
</evidence>
<name>A0ABQ6AVQ4_9BRAD</name>
<comment type="cofactor">
    <cofactor evidence="1">
        <name>[4Fe-4S] cluster</name>
        <dbReference type="ChEBI" id="CHEBI:49883"/>
    </cofactor>
</comment>
<feature type="region of interest" description="Disordered" evidence="10">
    <location>
        <begin position="865"/>
        <end position="886"/>
    </location>
</feature>
<dbReference type="Proteomes" id="UP001156905">
    <property type="component" value="Unassembled WGS sequence"/>
</dbReference>
<evidence type="ECO:0000256" key="8">
    <source>
        <dbReference type="ARBA" id="ARBA00023501"/>
    </source>
</evidence>
<dbReference type="PROSITE" id="PS01244">
    <property type="entry name" value="ACONITASE_2"/>
    <property type="match status" value="1"/>
</dbReference>
<dbReference type="SUPFAM" id="SSF53732">
    <property type="entry name" value="Aconitase iron-sulfur domain"/>
    <property type="match status" value="1"/>
</dbReference>
<evidence type="ECO:0000313" key="14">
    <source>
        <dbReference type="Proteomes" id="UP001156905"/>
    </source>
</evidence>